<evidence type="ECO:0000256" key="5">
    <source>
        <dbReference type="ARBA" id="ARBA00022692"/>
    </source>
</evidence>
<evidence type="ECO:0000256" key="4">
    <source>
        <dbReference type="ARBA" id="ARBA00022685"/>
    </source>
</evidence>
<keyword evidence="6" id="KW-0732">Signal</keyword>
<evidence type="ECO:0000313" key="20">
    <source>
        <dbReference type="EMBL" id="CAD1584290.1"/>
    </source>
</evidence>
<evidence type="ECO:0000256" key="1">
    <source>
        <dbReference type="ARBA" id="ARBA00004479"/>
    </source>
</evidence>
<keyword evidence="9" id="KW-0418">Kinase</keyword>
<evidence type="ECO:0000256" key="14">
    <source>
        <dbReference type="ARBA" id="ARBA00023170"/>
    </source>
</evidence>
<evidence type="ECO:0000256" key="3">
    <source>
        <dbReference type="ARBA" id="ARBA00022679"/>
    </source>
</evidence>
<dbReference type="Gene3D" id="3.30.200.20">
    <property type="entry name" value="Phosphorylase Kinase, domain 1"/>
    <property type="match status" value="1"/>
</dbReference>
<evidence type="ECO:0000259" key="18">
    <source>
        <dbReference type="PROSITE" id="PS50011"/>
    </source>
</evidence>
<dbReference type="EMBL" id="CADCXW020000348">
    <property type="protein sequence ID" value="CAD1584290.1"/>
    <property type="molecule type" value="Genomic_DNA"/>
</dbReference>
<feature type="transmembrane region" description="Helical" evidence="17">
    <location>
        <begin position="608"/>
        <end position="628"/>
    </location>
</feature>
<dbReference type="Gene3D" id="3.80.20.20">
    <property type="entry name" value="Receptor L-domain"/>
    <property type="match status" value="1"/>
</dbReference>
<dbReference type="GO" id="GO:0042593">
    <property type="term" value="P:glucose homeostasis"/>
    <property type="evidence" value="ECO:0007669"/>
    <property type="project" value="TreeGrafter"/>
</dbReference>
<keyword evidence="8" id="KW-0547">Nucleotide-binding</keyword>
<dbReference type="InterPro" id="IPR008266">
    <property type="entry name" value="Tyr_kinase_AS"/>
</dbReference>
<keyword evidence="5 17" id="KW-0812">Transmembrane</keyword>
<dbReference type="GO" id="GO:0005524">
    <property type="term" value="F:ATP binding"/>
    <property type="evidence" value="ECO:0007669"/>
    <property type="project" value="UniProtKB-KW"/>
</dbReference>
<protein>
    <recommendedName>
        <fullName evidence="2">receptor protein-tyrosine kinase</fullName>
        <ecNumber evidence="2">2.7.10.1</ecNumber>
    </recommendedName>
</protein>
<dbReference type="Pfam" id="PF00041">
    <property type="entry name" value="fn3"/>
    <property type="match status" value="1"/>
</dbReference>
<dbReference type="InterPro" id="IPR036116">
    <property type="entry name" value="FN3_sf"/>
</dbReference>
<dbReference type="InterPro" id="IPR001245">
    <property type="entry name" value="Ser-Thr/Tyr_kinase_cat_dom"/>
</dbReference>
<dbReference type="CDD" id="cd00063">
    <property type="entry name" value="FN3"/>
    <property type="match status" value="3"/>
</dbReference>
<evidence type="ECO:0000256" key="17">
    <source>
        <dbReference type="SAM" id="Phobius"/>
    </source>
</evidence>
<dbReference type="PROSITE" id="PS50011">
    <property type="entry name" value="PROTEIN_KINASE_DOM"/>
    <property type="match status" value="1"/>
</dbReference>
<evidence type="ECO:0000256" key="11">
    <source>
        <dbReference type="ARBA" id="ARBA00022989"/>
    </source>
</evidence>
<dbReference type="GO" id="GO:0043560">
    <property type="term" value="F:insulin receptor substrate binding"/>
    <property type="evidence" value="ECO:0007669"/>
    <property type="project" value="TreeGrafter"/>
</dbReference>
<evidence type="ECO:0000256" key="13">
    <source>
        <dbReference type="ARBA" id="ARBA00023137"/>
    </source>
</evidence>
<dbReference type="PANTHER" id="PTHR24416:SF525">
    <property type="entry name" value="INSULIN-LIKE RECEPTOR"/>
    <property type="match status" value="1"/>
</dbReference>
<organism evidence="20">
    <name type="scientific">Bracon brevicornis</name>
    <dbReference type="NCBI Taxonomy" id="1563983"/>
    <lineage>
        <taxon>Eukaryota</taxon>
        <taxon>Metazoa</taxon>
        <taxon>Ecdysozoa</taxon>
        <taxon>Arthropoda</taxon>
        <taxon>Hexapoda</taxon>
        <taxon>Insecta</taxon>
        <taxon>Pterygota</taxon>
        <taxon>Neoptera</taxon>
        <taxon>Endopterygota</taxon>
        <taxon>Hymenoptera</taxon>
        <taxon>Apocrita</taxon>
        <taxon>Ichneumonoidea</taxon>
        <taxon>Braconidae</taxon>
        <taxon>Braconinae</taxon>
        <taxon>Bracon</taxon>
    </lineage>
</organism>
<evidence type="ECO:0000256" key="2">
    <source>
        <dbReference type="ARBA" id="ARBA00011902"/>
    </source>
</evidence>
<keyword evidence="10" id="KW-0067">ATP-binding</keyword>
<keyword evidence="13" id="KW-0829">Tyrosine-protein kinase</keyword>
<keyword evidence="7" id="KW-0677">Repeat</keyword>
<dbReference type="GO" id="GO:0051897">
    <property type="term" value="P:positive regulation of phosphatidylinositol 3-kinase/protein kinase B signal transduction"/>
    <property type="evidence" value="ECO:0007669"/>
    <property type="project" value="TreeGrafter"/>
</dbReference>
<evidence type="ECO:0000256" key="7">
    <source>
        <dbReference type="ARBA" id="ARBA00022737"/>
    </source>
</evidence>
<evidence type="ECO:0000256" key="15">
    <source>
        <dbReference type="ARBA" id="ARBA00023180"/>
    </source>
</evidence>
<evidence type="ECO:0000259" key="19">
    <source>
        <dbReference type="PROSITE" id="PS50853"/>
    </source>
</evidence>
<reference evidence="20" key="1">
    <citation type="submission" date="2020-07" db="EMBL/GenBank/DDBJ databases">
        <authorList>
            <person name="Ferguson B K."/>
        </authorList>
    </citation>
    <scope>NUCLEOTIDE SEQUENCE</scope>
    <source>
        <strain evidence="20">L06</strain>
    </source>
</reference>
<dbReference type="InterPro" id="IPR000494">
    <property type="entry name" value="Rcpt_L-dom"/>
</dbReference>
<dbReference type="EC" id="2.7.10.1" evidence="2"/>
<keyword evidence="3" id="KW-0808">Transferase</keyword>
<comment type="subcellular location">
    <subcellularLocation>
        <location evidence="1">Membrane</location>
        <topology evidence="1">Single-pass type I membrane protein</topology>
    </subcellularLocation>
</comment>
<keyword evidence="12 17" id="KW-0472">Membrane</keyword>
<evidence type="ECO:0000256" key="10">
    <source>
        <dbReference type="ARBA" id="ARBA00022840"/>
    </source>
</evidence>
<keyword evidence="16" id="KW-0464">Manganese</keyword>
<dbReference type="InterPro" id="IPR020635">
    <property type="entry name" value="Tyr_kinase_cat_dom"/>
</dbReference>
<keyword evidence="11 17" id="KW-1133">Transmembrane helix</keyword>
<gene>
    <name evidence="20" type="ORF">BBRV_LOCUS125663</name>
</gene>
<dbReference type="Pfam" id="PF01030">
    <property type="entry name" value="Recep_L_domain"/>
    <property type="match status" value="1"/>
</dbReference>
<evidence type="ECO:0000256" key="9">
    <source>
        <dbReference type="ARBA" id="ARBA00022777"/>
    </source>
</evidence>
<evidence type="ECO:0000256" key="6">
    <source>
        <dbReference type="ARBA" id="ARBA00022729"/>
    </source>
</evidence>
<dbReference type="PANTHER" id="PTHR24416">
    <property type="entry name" value="TYROSINE-PROTEIN KINASE RECEPTOR"/>
    <property type="match status" value="1"/>
</dbReference>
<proteinExistence type="predicted"/>
<evidence type="ECO:0000256" key="16">
    <source>
        <dbReference type="ARBA" id="ARBA00023211"/>
    </source>
</evidence>
<dbReference type="SMART" id="SM00060">
    <property type="entry name" value="FN3"/>
    <property type="match status" value="3"/>
</dbReference>
<dbReference type="InterPro" id="IPR036941">
    <property type="entry name" value="Rcpt_L-dom_sf"/>
</dbReference>
<dbReference type="InterPro" id="IPR013783">
    <property type="entry name" value="Ig-like_fold"/>
</dbReference>
<dbReference type="GO" id="GO:0043410">
    <property type="term" value="P:positive regulation of MAPK cascade"/>
    <property type="evidence" value="ECO:0007669"/>
    <property type="project" value="TreeGrafter"/>
</dbReference>
<dbReference type="GO" id="GO:0030424">
    <property type="term" value="C:axon"/>
    <property type="evidence" value="ECO:0007669"/>
    <property type="project" value="TreeGrafter"/>
</dbReference>
<accession>A0A6V7MAY0</accession>
<dbReference type="SUPFAM" id="SSF49265">
    <property type="entry name" value="Fibronectin type III"/>
    <property type="match status" value="2"/>
</dbReference>
<keyword evidence="14" id="KW-0675">Receptor</keyword>
<feature type="domain" description="Fibronectin type-III" evidence="19">
    <location>
        <begin position="506"/>
        <end position="601"/>
    </location>
</feature>
<dbReference type="SUPFAM" id="SSF52058">
    <property type="entry name" value="L domain-like"/>
    <property type="match status" value="1"/>
</dbReference>
<sequence>MSTCVECKGKCQRSSLGVTIRRASEAQRLRGVVVIKGSLELQIRTGNSNLIMSELAASLGQLEEIMGYLKVTHSFPITSLSFLKNLRLIHGTKTDTNNASLIVLDNPNLSQLFPEDQEVKILSGKLFMHYNPKLCMSHIMRVVEKSGITNITNMEVEPESNGDKVACDIVDINITVSEKGPTYANLEWTAYKPATGQTLLTYLLNYVDTKYENITHDTNSCSGKQWQIIDVESDPESLDPVIKLKITDLKPYTKYAVYVKTMMTKDKNRAGSGTGQSRIIFFMTEPDTPDVPIDVTSFSVSESEIMVNWLPPERPNGPLGYYKIAGFLRPENPSVLHNRNYCDFPPELYVPDDVSEVTIKTPIVPKSCCDKDSGPSLSSHKFHIFCYDNMAISALPLNGRKQCDAQNHYGVNLMSPMTSIGKQSSLDYTHDVLDYQMTRMVNDTYYSFIFDVPSRNTSYLLKKLRHYSLYTIAVAACAEKRSNSGEMCSMFELTSAMTNKKDAADNIRKLEAQESNDTIVMLTWEPPIDPNGLTVAYTIEWVNLMIKDAKSTSECLPASLFHGYKIISNLSPGRYSARVRAISLAGEGPWSEGVTFTVGMDSSNISTIAMGITFFSIFGILVFVFFLFRNHQKRKKQQRLIASVNPDYIESKYVKDSWEVPRENVMIIRQFGEGNFGTVFWGILNGEKPVAIKTPPRGSSEEGKNEFLNEASVMKKFSSHHIVRLVGVVSDGIPPYVIMELMENGDLKTYLRKLREAGQLSLDVPRIIRMASEIADGMAYLESKKFVHRDLAARNCMVSKDIVCKIGDFGMTRDIYETDYYKVGQKSMLPIRWMAPESLSDGVFTSDSDVWSYGIVLYEILSLAELPYQGLSNDEVMHHVMRKGTIDIDRDCPEIIQRVMEKCFKWRPFERPTFMEIISELEPFIGQDFCEKSFYHSEQGVEIRNSGAKKVYHQAAQIRFHWGNETARWIREFEDSAALLEPDKASTSRGKIFKNGFQQLGTEPIMEDVPLNR</sequence>
<dbReference type="SUPFAM" id="SSF56112">
    <property type="entry name" value="Protein kinase-like (PK-like)"/>
    <property type="match status" value="1"/>
</dbReference>
<dbReference type="GO" id="GO:0005899">
    <property type="term" value="C:insulin receptor complex"/>
    <property type="evidence" value="ECO:0007669"/>
    <property type="project" value="TreeGrafter"/>
</dbReference>
<dbReference type="InterPro" id="IPR050122">
    <property type="entry name" value="RTK"/>
</dbReference>
<evidence type="ECO:0000256" key="12">
    <source>
        <dbReference type="ARBA" id="ARBA00023136"/>
    </source>
</evidence>
<keyword evidence="15" id="KW-0325">Glycoprotein</keyword>
<dbReference type="PROSITE" id="PS00109">
    <property type="entry name" value="PROTEIN_KINASE_TYR"/>
    <property type="match status" value="1"/>
</dbReference>
<dbReference type="InterPro" id="IPR000719">
    <property type="entry name" value="Prot_kinase_dom"/>
</dbReference>
<name>A0A6V7MAY0_9HYME</name>
<keyword evidence="4" id="KW-0165">Cleavage on pair of basic residues</keyword>
<dbReference type="PRINTS" id="PR00109">
    <property type="entry name" value="TYRKINASE"/>
</dbReference>
<dbReference type="SMART" id="SM00219">
    <property type="entry name" value="TyrKc"/>
    <property type="match status" value="1"/>
</dbReference>
<feature type="domain" description="Protein kinase" evidence="18">
    <location>
        <begin position="665"/>
        <end position="925"/>
    </location>
</feature>
<dbReference type="GO" id="GO:0005009">
    <property type="term" value="F:insulin receptor activity"/>
    <property type="evidence" value="ECO:0007669"/>
    <property type="project" value="TreeGrafter"/>
</dbReference>
<dbReference type="AlphaFoldDB" id="A0A6V7MAY0"/>
<dbReference type="Pfam" id="PF07714">
    <property type="entry name" value="PK_Tyr_Ser-Thr"/>
    <property type="match status" value="1"/>
</dbReference>
<dbReference type="PROSITE" id="PS50853">
    <property type="entry name" value="FN3"/>
    <property type="match status" value="1"/>
</dbReference>
<dbReference type="Gene3D" id="1.10.510.10">
    <property type="entry name" value="Transferase(Phosphotransferase) domain 1"/>
    <property type="match status" value="1"/>
</dbReference>
<dbReference type="InterPro" id="IPR003961">
    <property type="entry name" value="FN3_dom"/>
</dbReference>
<evidence type="ECO:0000256" key="8">
    <source>
        <dbReference type="ARBA" id="ARBA00022741"/>
    </source>
</evidence>
<dbReference type="Gene3D" id="2.60.40.10">
    <property type="entry name" value="Immunoglobulins"/>
    <property type="match status" value="3"/>
</dbReference>
<dbReference type="FunFam" id="1.10.510.10:FF:000554">
    <property type="entry name" value="Predicted protein"/>
    <property type="match status" value="1"/>
</dbReference>
<dbReference type="InterPro" id="IPR011009">
    <property type="entry name" value="Kinase-like_dom_sf"/>
</dbReference>